<sequence length="390" mass="41598">MSAKRVIQAAVLFVFLAGLWFAVITLFPVQLSRMAFAPTHGFEPLPALTARSYADPALWIARPDRPGNPAQWQPPGAQRADRDTAPGEAAVFFVHSTTFLGRDHWNAPLDDIDSRRRADLLVAATASAFNDAGPVWVPHYRQAALGAFLTHGPARDQAIDLAYADIRAAFSAFLAALPADQPIILAGHSQGALYVARLLRDRVRATPLARRLVAAYVIGWPVSARRGPPALGLPACAAPDSTGCLAGWMSFAEPARPDLLLSALPTVPFEGPGHGENGESFDGEALLCTNPLSGRPGTAPMPASANLGTLLPDGRDPDTERAGPLAPGIVPARCTARGLLLVGPPPTVGQFVLPGNAYHVYDIPLFWANLRADVTRRHHAWLRLHAPNNS</sequence>
<dbReference type="InterPro" id="IPR021440">
    <property type="entry name" value="DUF3089"/>
</dbReference>
<organism evidence="2 3">
    <name type="scientific">Novosphingobium pituita</name>
    <dbReference type="NCBI Taxonomy" id="3056842"/>
    <lineage>
        <taxon>Bacteria</taxon>
        <taxon>Pseudomonadati</taxon>
        <taxon>Pseudomonadota</taxon>
        <taxon>Alphaproteobacteria</taxon>
        <taxon>Sphingomonadales</taxon>
        <taxon>Sphingomonadaceae</taxon>
        <taxon>Novosphingobium</taxon>
    </lineage>
</organism>
<dbReference type="Gene3D" id="3.40.50.1820">
    <property type="entry name" value="alpha/beta hydrolase"/>
    <property type="match status" value="1"/>
</dbReference>
<reference evidence="2 3" key="1">
    <citation type="submission" date="2023-06" db="EMBL/GenBank/DDBJ databases">
        <title>Draft genome sequence of Novosphingobium sp. strain IK01.</title>
        <authorList>
            <person name="Hatamoto M."/>
            <person name="Ikarashi T."/>
            <person name="Yamaguchi T."/>
        </authorList>
    </citation>
    <scope>NUCLEOTIDE SEQUENCE [LARGE SCALE GENOMIC DNA]</scope>
    <source>
        <strain evidence="2 3">IK01</strain>
    </source>
</reference>
<proteinExistence type="predicted"/>
<evidence type="ECO:0000313" key="2">
    <source>
        <dbReference type="EMBL" id="GMM61067.1"/>
    </source>
</evidence>
<keyword evidence="1" id="KW-0472">Membrane</keyword>
<evidence type="ECO:0000256" key="1">
    <source>
        <dbReference type="SAM" id="Phobius"/>
    </source>
</evidence>
<dbReference type="EMBL" id="BTFW01000001">
    <property type="protein sequence ID" value="GMM61067.1"/>
    <property type="molecule type" value="Genomic_DNA"/>
</dbReference>
<gene>
    <name evidence="2" type="ORF">NUTIK01_18440</name>
</gene>
<keyword evidence="1" id="KW-1133">Transmembrane helix</keyword>
<feature type="transmembrane region" description="Helical" evidence="1">
    <location>
        <begin position="6"/>
        <end position="27"/>
    </location>
</feature>
<evidence type="ECO:0000313" key="3">
    <source>
        <dbReference type="Proteomes" id="UP001187221"/>
    </source>
</evidence>
<keyword evidence="3" id="KW-1185">Reference proteome</keyword>
<comment type="caution">
    <text evidence="2">The sequence shown here is derived from an EMBL/GenBank/DDBJ whole genome shotgun (WGS) entry which is preliminary data.</text>
</comment>
<accession>A0ABQ6P752</accession>
<dbReference type="SUPFAM" id="SSF53474">
    <property type="entry name" value="alpha/beta-Hydrolases"/>
    <property type="match status" value="1"/>
</dbReference>
<name>A0ABQ6P752_9SPHN</name>
<dbReference type="RefSeq" id="WP_317974786.1">
    <property type="nucleotide sequence ID" value="NZ_BTFW01000001.1"/>
</dbReference>
<protein>
    <submittedName>
        <fullName evidence="2">DUF3089 domain-containing protein</fullName>
    </submittedName>
</protein>
<dbReference type="InterPro" id="IPR029058">
    <property type="entry name" value="AB_hydrolase_fold"/>
</dbReference>
<dbReference type="Pfam" id="PF11288">
    <property type="entry name" value="DUF3089"/>
    <property type="match status" value="1"/>
</dbReference>
<keyword evidence="1" id="KW-0812">Transmembrane</keyword>
<dbReference type="Proteomes" id="UP001187221">
    <property type="component" value="Unassembled WGS sequence"/>
</dbReference>